<dbReference type="RefSeq" id="WP_179356278.1">
    <property type="nucleotide sequence ID" value="NZ_CP058627.1"/>
</dbReference>
<dbReference type="Gene3D" id="3.40.50.2300">
    <property type="match status" value="2"/>
</dbReference>
<dbReference type="PANTHER" id="PTHR35271">
    <property type="entry name" value="ABC TRANSPORTER, SUBSTRATE-BINDING LIPOPROTEIN-RELATED"/>
    <property type="match status" value="1"/>
</dbReference>
<protein>
    <recommendedName>
        <fullName evidence="3">Sugar ABC transporter</fullName>
    </recommendedName>
</protein>
<dbReference type="Proteomes" id="UP000509597">
    <property type="component" value="Chromosome"/>
</dbReference>
<dbReference type="PANTHER" id="PTHR35271:SF1">
    <property type="entry name" value="ABC TRANSPORTER, SUBSTRATE-BINDING LIPOPROTEIN"/>
    <property type="match status" value="1"/>
</dbReference>
<dbReference type="EMBL" id="CP058627">
    <property type="protein sequence ID" value="QLG89521.1"/>
    <property type="molecule type" value="Genomic_DNA"/>
</dbReference>
<dbReference type="AlphaFoldDB" id="A0A7H9BNB7"/>
<proteinExistence type="predicted"/>
<dbReference type="InterPro" id="IPR007487">
    <property type="entry name" value="ABC_transpt-TYRBP-like"/>
</dbReference>
<organism evidence="1 2">
    <name type="scientific">Chitinibacter bivalviorum</name>
    <dbReference type="NCBI Taxonomy" id="2739434"/>
    <lineage>
        <taxon>Bacteria</taxon>
        <taxon>Pseudomonadati</taxon>
        <taxon>Pseudomonadota</taxon>
        <taxon>Betaproteobacteria</taxon>
        <taxon>Neisseriales</taxon>
        <taxon>Chitinibacteraceae</taxon>
        <taxon>Chitinibacter</taxon>
    </lineage>
</organism>
<accession>A0A7H9BNB7</accession>
<name>A0A7H9BNB7_9NEIS</name>
<keyword evidence="2" id="KW-1185">Reference proteome</keyword>
<reference evidence="1 2" key="1">
    <citation type="submission" date="2020-07" db="EMBL/GenBank/DDBJ databases">
        <title>Complete genome sequence of Chitinibacter sp. 2T18.</title>
        <authorList>
            <person name="Bae J.-W."/>
            <person name="Choi J.-W."/>
        </authorList>
    </citation>
    <scope>NUCLEOTIDE SEQUENCE [LARGE SCALE GENOMIC DNA]</scope>
    <source>
        <strain evidence="1 2">2T18</strain>
    </source>
</reference>
<sequence>MIAKRFLLLALLVIPTWALALPHVLIIESYHPENSWDREYIQGIKSKLDGMAELSFFSLDTKRLPTDDHLNQATLAFRFMHEVNPELVILGDDAALALMGPKLARMKMPTVFLGINADPTRYFENGKLPSTLTGVLERPQYKSSFALINELLPKARRILVLLDQERTSPILRDEIAAVADARVHVQIVTSFEDWKNKVTQAPEQYDAILLGPYQALLDMEQNNVDAQQVIHWTYHNSKIPLFGFWDFQIGREAALGGAVITGFEQGAVAGAMAKAQLQLPQQTQAVRPSSPARIMLSRSQIERWKMTVPATLRNRVSWLP</sequence>
<evidence type="ECO:0000313" key="2">
    <source>
        <dbReference type="Proteomes" id="UP000509597"/>
    </source>
</evidence>
<evidence type="ECO:0008006" key="3">
    <source>
        <dbReference type="Google" id="ProtNLM"/>
    </source>
</evidence>
<gene>
    <name evidence="1" type="ORF">HQ393_15405</name>
</gene>
<dbReference type="KEGG" id="chiz:HQ393_15405"/>
<evidence type="ECO:0000313" key="1">
    <source>
        <dbReference type="EMBL" id="QLG89521.1"/>
    </source>
</evidence>